<feature type="domain" description="VOC" evidence="2">
    <location>
        <begin position="3"/>
        <end position="146"/>
    </location>
</feature>
<accession>C9LXD1</accession>
<sequence>MINLRHTGIYVRDLARMASFYREVFYMHAICENVEQEDALLADLFQAAGAKVRITKLITEQGKASGVGDMLELLEVIVPKGREKKTNLPIEAGLHIAFGVRDMEATRMAIAAHGGACVTRVHDMGNGNLCCFCRDPEGNWLELIARRDAQKEGLSPGR</sequence>
<evidence type="ECO:0000259" key="2">
    <source>
        <dbReference type="PROSITE" id="PS51819"/>
    </source>
</evidence>
<evidence type="ECO:0000313" key="6">
    <source>
        <dbReference type="Proteomes" id="UP000011124"/>
    </source>
</evidence>
<proteinExistence type="predicted"/>
<name>C9LXD1_SELS3</name>
<dbReference type="Proteomes" id="UP000011124">
    <property type="component" value="Chromosome"/>
</dbReference>
<gene>
    <name evidence="3" type="ordered locus">Selsp_0538</name>
    <name evidence="4" type="ORF">SELSPUOL_02139</name>
</gene>
<evidence type="ECO:0000256" key="1">
    <source>
        <dbReference type="ARBA" id="ARBA00022723"/>
    </source>
</evidence>
<reference evidence="3 6" key="2">
    <citation type="submission" date="2011-04" db="EMBL/GenBank/DDBJ databases">
        <title>The complete genome of Selenomonas sputigena DSM 20758.</title>
        <authorList>
            <consortium name="US DOE Joint Genome Institute (JGI-PGF)"/>
            <person name="Lucas S."/>
            <person name="Copeland A."/>
            <person name="Lapidus A."/>
            <person name="Bruce D."/>
            <person name="Goodwin L."/>
            <person name="Pitluck S."/>
            <person name="Peters L."/>
            <person name="Kyrpides N."/>
            <person name="Mavromatis K."/>
            <person name="Ivanova N."/>
            <person name="Ovchinnikova G."/>
            <person name="Teshima H."/>
            <person name="Detter J.C."/>
            <person name="Tapia R."/>
            <person name="Han C."/>
            <person name="Land M."/>
            <person name="Hauser L."/>
            <person name="Markowitz V."/>
            <person name="Cheng J.-F."/>
            <person name="Hugenholtz P."/>
            <person name="Woyke T."/>
            <person name="Wu D."/>
            <person name="Gronow S."/>
            <person name="Wellnitz S."/>
            <person name="Schneider S."/>
            <person name="Klenk H.-P."/>
            <person name="Eisen J.A."/>
        </authorList>
    </citation>
    <scope>NUCLEOTIDE SEQUENCE [LARGE SCALE GENOMIC DNA]</scope>
    <source>
        <strain evidence="3">ATCC 35185</strain>
        <strain evidence="6">ATCC 35185 / DSM 20758 / VPI D19B-28</strain>
    </source>
</reference>
<dbReference type="InterPro" id="IPR004360">
    <property type="entry name" value="Glyas_Fos-R_dOase_dom"/>
</dbReference>
<dbReference type="STRING" id="546271.Selsp_0538"/>
<evidence type="ECO:0000313" key="3">
    <source>
        <dbReference type="EMBL" id="AEB99510.1"/>
    </source>
</evidence>
<dbReference type="RefSeq" id="WP_006193464.1">
    <property type="nucleotide sequence ID" value="NC_015437.1"/>
</dbReference>
<reference evidence="4 5" key="1">
    <citation type="submission" date="2009-09" db="EMBL/GenBank/DDBJ databases">
        <authorList>
            <person name="Weinstock G."/>
            <person name="Sodergren E."/>
            <person name="Clifton S."/>
            <person name="Fulton L."/>
            <person name="Fulton B."/>
            <person name="Courtney L."/>
            <person name="Fronick C."/>
            <person name="Harrison M."/>
            <person name="Strong C."/>
            <person name="Farmer C."/>
            <person name="Delahaunty K."/>
            <person name="Markovic C."/>
            <person name="Hall O."/>
            <person name="Minx P."/>
            <person name="Tomlinson C."/>
            <person name="Mitreva M."/>
            <person name="Nelson J."/>
            <person name="Hou S."/>
            <person name="Wollam A."/>
            <person name="Pepin K.H."/>
            <person name="Johnson M."/>
            <person name="Bhonagiri V."/>
            <person name="Nash W.E."/>
            <person name="Warren W."/>
            <person name="Chinwalla A."/>
            <person name="Mardis E.R."/>
            <person name="Wilson R.K."/>
        </authorList>
    </citation>
    <scope>NUCLEOTIDE SEQUENCE [LARGE SCALE GENOMIC DNA]</scope>
    <source>
        <strain evidence="4">ATCC 35185</strain>
        <strain evidence="5">ATCC 35185 / DSM 20758 / VPI D19B-28</strain>
    </source>
</reference>
<dbReference type="AlphaFoldDB" id="C9LXD1"/>
<evidence type="ECO:0000313" key="4">
    <source>
        <dbReference type="EMBL" id="EEX76314.1"/>
    </source>
</evidence>
<dbReference type="EMBL" id="CP002637">
    <property type="protein sequence ID" value="AEB99510.1"/>
    <property type="molecule type" value="Genomic_DNA"/>
</dbReference>
<dbReference type="PROSITE" id="PS51819">
    <property type="entry name" value="VOC"/>
    <property type="match status" value="1"/>
</dbReference>
<dbReference type="HOGENOM" id="CLU_1694297_0_0_9"/>
<dbReference type="Proteomes" id="UP000003505">
    <property type="component" value="Unassembled WGS sequence"/>
</dbReference>
<dbReference type="GO" id="GO:0046491">
    <property type="term" value="P:L-methylmalonyl-CoA metabolic process"/>
    <property type="evidence" value="ECO:0007669"/>
    <property type="project" value="TreeGrafter"/>
</dbReference>
<dbReference type="GO" id="GO:0046872">
    <property type="term" value="F:metal ion binding"/>
    <property type="evidence" value="ECO:0007669"/>
    <property type="project" value="UniProtKB-KW"/>
</dbReference>
<protein>
    <submittedName>
        <fullName evidence="4">Glyoxalase family protein</fullName>
    </submittedName>
    <submittedName>
        <fullName evidence="3">Glyoxalase/bleomycin resistance protein/dioxygenase</fullName>
    </submittedName>
</protein>
<evidence type="ECO:0000313" key="5">
    <source>
        <dbReference type="Proteomes" id="UP000003505"/>
    </source>
</evidence>
<dbReference type="PANTHER" id="PTHR43048:SF3">
    <property type="entry name" value="METHYLMALONYL-COA EPIMERASE, MITOCHONDRIAL"/>
    <property type="match status" value="1"/>
</dbReference>
<dbReference type="InterPro" id="IPR029068">
    <property type="entry name" value="Glyas_Bleomycin-R_OHBP_Dase"/>
</dbReference>
<dbReference type="CDD" id="cd06587">
    <property type="entry name" value="VOC"/>
    <property type="match status" value="1"/>
</dbReference>
<keyword evidence="6" id="KW-1185">Reference proteome</keyword>
<dbReference type="InterPro" id="IPR037523">
    <property type="entry name" value="VOC_core"/>
</dbReference>
<dbReference type="Pfam" id="PF00903">
    <property type="entry name" value="Glyoxalase"/>
    <property type="match status" value="1"/>
</dbReference>
<dbReference type="SUPFAM" id="SSF54593">
    <property type="entry name" value="Glyoxalase/Bleomycin resistance protein/Dihydroxybiphenyl dioxygenase"/>
    <property type="match status" value="1"/>
</dbReference>
<dbReference type="EMBL" id="ACKP02000049">
    <property type="protein sequence ID" value="EEX76314.1"/>
    <property type="molecule type" value="Genomic_DNA"/>
</dbReference>
<dbReference type="InterPro" id="IPR051785">
    <property type="entry name" value="MMCE/EMCE_epimerase"/>
</dbReference>
<organism evidence="4 5">
    <name type="scientific">Selenomonas sputigena (strain ATCC 35185 / DSM 20758 / CCUG 44933 / VPI D19B-28)</name>
    <dbReference type="NCBI Taxonomy" id="546271"/>
    <lineage>
        <taxon>Bacteria</taxon>
        <taxon>Bacillati</taxon>
        <taxon>Bacillota</taxon>
        <taxon>Negativicutes</taxon>
        <taxon>Selenomonadales</taxon>
        <taxon>Selenomonadaceae</taxon>
        <taxon>Selenomonas</taxon>
    </lineage>
</organism>
<keyword evidence="1" id="KW-0479">Metal-binding</keyword>
<dbReference type="Gene3D" id="3.10.180.10">
    <property type="entry name" value="2,3-Dihydroxybiphenyl 1,2-Dioxygenase, domain 1"/>
    <property type="match status" value="1"/>
</dbReference>
<dbReference type="KEGG" id="ssg:Selsp_0538"/>
<dbReference type="OrthoDB" id="9788468at2"/>
<dbReference type="PANTHER" id="PTHR43048">
    <property type="entry name" value="METHYLMALONYL-COA EPIMERASE"/>
    <property type="match status" value="1"/>
</dbReference>
<dbReference type="GO" id="GO:0004493">
    <property type="term" value="F:methylmalonyl-CoA epimerase activity"/>
    <property type="evidence" value="ECO:0007669"/>
    <property type="project" value="TreeGrafter"/>
</dbReference>